<dbReference type="Pfam" id="PF05478">
    <property type="entry name" value="Prominin"/>
    <property type="match status" value="1"/>
</dbReference>
<keyword evidence="4 7" id="KW-1133">Transmembrane helix</keyword>
<reference evidence="9" key="3">
    <citation type="submission" date="2025-09" db="UniProtKB">
        <authorList>
            <consortium name="Ensembl"/>
        </authorList>
    </citation>
    <scope>IDENTIFICATION</scope>
</reference>
<evidence type="ECO:0000256" key="7">
    <source>
        <dbReference type="SAM" id="Phobius"/>
    </source>
</evidence>
<feature type="transmembrane region" description="Helical" evidence="7">
    <location>
        <begin position="471"/>
        <end position="498"/>
    </location>
</feature>
<dbReference type="Ensembl" id="ENSONIT00000062744.1">
    <property type="protein sequence ID" value="ENSONIP00000030159.1"/>
    <property type="gene ID" value="ENSONIG00000009499.2"/>
</dbReference>
<keyword evidence="8" id="KW-0732">Signal</keyword>
<evidence type="ECO:0000256" key="3">
    <source>
        <dbReference type="ARBA" id="ARBA00022692"/>
    </source>
</evidence>
<protein>
    <submittedName>
        <fullName evidence="9">Prominin-1-A</fullName>
    </submittedName>
</protein>
<evidence type="ECO:0000256" key="4">
    <source>
        <dbReference type="ARBA" id="ARBA00022989"/>
    </source>
</evidence>
<feature type="transmembrane region" description="Helical" evidence="7">
    <location>
        <begin position="423"/>
        <end position="450"/>
    </location>
</feature>
<feature type="transmembrane region" description="Helical" evidence="7">
    <location>
        <begin position="518"/>
        <end position="540"/>
    </location>
</feature>
<gene>
    <name evidence="9" type="primary">prom2</name>
</gene>
<dbReference type="GO" id="GO:0009986">
    <property type="term" value="C:cell surface"/>
    <property type="evidence" value="ECO:0007669"/>
    <property type="project" value="TreeGrafter"/>
</dbReference>
<evidence type="ECO:0000256" key="8">
    <source>
        <dbReference type="SAM" id="SignalP"/>
    </source>
</evidence>
<evidence type="ECO:0000256" key="2">
    <source>
        <dbReference type="ARBA" id="ARBA00006058"/>
    </source>
</evidence>
<evidence type="ECO:0000313" key="10">
    <source>
        <dbReference type="Proteomes" id="UP000005207"/>
    </source>
</evidence>
<evidence type="ECO:0000256" key="1">
    <source>
        <dbReference type="ARBA" id="ARBA00004475"/>
    </source>
</evidence>
<feature type="signal peptide" evidence="8">
    <location>
        <begin position="1"/>
        <end position="29"/>
    </location>
</feature>
<dbReference type="GeneTree" id="ENSGT00530000063586"/>
<dbReference type="InterPro" id="IPR008795">
    <property type="entry name" value="Prominin"/>
</dbReference>
<dbReference type="GO" id="GO:0071914">
    <property type="term" value="C:prominosome"/>
    <property type="evidence" value="ECO:0007669"/>
    <property type="project" value="TreeGrafter"/>
</dbReference>
<feature type="chain" id="PRO_5025475638" evidence="8">
    <location>
        <begin position="30"/>
        <end position="862"/>
    </location>
</feature>
<dbReference type="Proteomes" id="UP000005207">
    <property type="component" value="Linkage group LG13"/>
</dbReference>
<feature type="transmembrane region" description="Helical" evidence="7">
    <location>
        <begin position="106"/>
        <end position="135"/>
    </location>
</feature>
<sequence length="862" mass="96087">MGLYGNMRNLCGVVGVVLLGVSLTQPVLSQTSCNADVASQNLTQPHYHDTAKNNSKTGFMSAIVQSFLHTVQPNAFPTDLVVTLVKEFQRGLPDQAAIKDILVHEVGFLVCIAIGILYIVLMPIVGFFLACCRCCGNCGGKMYQKQSSSTHCRRRTLYWCAFATTIIILAGNVCMFRSNEAFKVSVDKGPVELINTIENINTFLTNVPQQINDVVEESYKTVDEVKKNLQDIGIQLGSAIQSKFNGTLHRALRSVTLLDQEIQNTSRQLKTMNSSLVQLQSSADRVQANITAVKNSINQTLSDPKCQDCTGLSEVLKSLTVDTTIDTRGLSEFQSAVDKANQANLTSQINKVEEYFNNIPQTVTNETNSIVQSSTKQLDSIKTQISQFKKDFPLNALTDVSGTLNTTQTEIQKILPQINNIEFIRWSVCVTLCCVVLLVVVCNVLGLVLGPLGLKPKEDPMKRSCTADCGGIFLMMSAGFSFLFSWLFMIAVLILFLVGGNVYTLVCRSWTNGQLLKVVIYTHTCTCTYIYTDMVLYIYICIYKYIYVLFCLQLVDSSGLIPVPQITSSSGMKINISISDIYRNCEENQALWTALNLSQIINLGDLLNVTKYTGSVQQDFENTDITLPSVTFLSDDIKKQLQDISTENFNFTAVMRQMNTISSINLNTTANDLDTLADRQTDNNIKQELKNEANIVRRIQADIDTNIKPQLTNVNSSLKGLENTTVTVNVTVDKVLSNVQAAQDFLNTNATQIVKNESKKFLDCQLHYFTAYTDWAKLMIMQQVGRCGPVAGALDSVDVIVCTYMVESLNAFWFSLGWCIMFFIPGIIFSIKLAKYYRRMKESDFFENHVTVNHIPRAQMKQ</sequence>
<evidence type="ECO:0000256" key="5">
    <source>
        <dbReference type="ARBA" id="ARBA00023136"/>
    </source>
</evidence>
<comment type="subcellular location">
    <subcellularLocation>
        <location evidence="1">Cell projection</location>
        <location evidence="1">Microvillus membrane</location>
        <topology evidence="1">Multi-pass membrane protein</topology>
    </subcellularLocation>
</comment>
<comment type="similarity">
    <text evidence="2">Belongs to the prominin family.</text>
</comment>
<name>A0A669B3W7_ORENI</name>
<keyword evidence="3 7" id="KW-0812">Transmembrane</keyword>
<evidence type="ECO:0000313" key="9">
    <source>
        <dbReference type="Ensembl" id="ENSONIP00000030159.1"/>
    </source>
</evidence>
<dbReference type="GO" id="GO:0005929">
    <property type="term" value="C:cilium"/>
    <property type="evidence" value="ECO:0007669"/>
    <property type="project" value="TreeGrafter"/>
</dbReference>
<dbReference type="InParanoid" id="A0A669B3W7"/>
<accession>A0A669B3W7</accession>
<dbReference type="GO" id="GO:0016324">
    <property type="term" value="C:apical plasma membrane"/>
    <property type="evidence" value="ECO:0007669"/>
    <property type="project" value="TreeGrafter"/>
</dbReference>
<organism evidence="9 10">
    <name type="scientific">Oreochromis niloticus</name>
    <name type="common">Nile tilapia</name>
    <name type="synonym">Tilapia nilotica</name>
    <dbReference type="NCBI Taxonomy" id="8128"/>
    <lineage>
        <taxon>Eukaryota</taxon>
        <taxon>Metazoa</taxon>
        <taxon>Chordata</taxon>
        <taxon>Craniata</taxon>
        <taxon>Vertebrata</taxon>
        <taxon>Euteleostomi</taxon>
        <taxon>Actinopterygii</taxon>
        <taxon>Neopterygii</taxon>
        <taxon>Teleostei</taxon>
        <taxon>Neoteleostei</taxon>
        <taxon>Acanthomorphata</taxon>
        <taxon>Ovalentaria</taxon>
        <taxon>Cichlomorphae</taxon>
        <taxon>Cichliformes</taxon>
        <taxon>Cichlidae</taxon>
        <taxon>African cichlids</taxon>
        <taxon>Pseudocrenilabrinae</taxon>
        <taxon>Oreochromini</taxon>
        <taxon>Oreochromis</taxon>
    </lineage>
</organism>
<dbReference type="PANTHER" id="PTHR22730">
    <property type="entry name" value="PROMININ PROM PROTEIN"/>
    <property type="match status" value="1"/>
</dbReference>
<dbReference type="GO" id="GO:0031528">
    <property type="term" value="C:microvillus membrane"/>
    <property type="evidence" value="ECO:0007669"/>
    <property type="project" value="UniProtKB-SubCell"/>
</dbReference>
<keyword evidence="10" id="KW-1185">Reference proteome</keyword>
<dbReference type="FunCoup" id="A0A669B3W7">
    <property type="interactions" value="52"/>
</dbReference>
<proteinExistence type="inferred from homology"/>
<keyword evidence="6" id="KW-0325">Glycoprotein</keyword>
<keyword evidence="5 7" id="KW-0472">Membrane</keyword>
<feature type="transmembrane region" description="Helical" evidence="7">
    <location>
        <begin position="156"/>
        <end position="178"/>
    </location>
</feature>
<dbReference type="AlphaFoldDB" id="A0A669B3W7"/>
<reference evidence="9" key="2">
    <citation type="submission" date="2025-08" db="UniProtKB">
        <authorList>
            <consortium name="Ensembl"/>
        </authorList>
    </citation>
    <scope>IDENTIFICATION</scope>
</reference>
<feature type="transmembrane region" description="Helical" evidence="7">
    <location>
        <begin position="812"/>
        <end position="831"/>
    </location>
</feature>
<dbReference type="GO" id="GO:0015485">
    <property type="term" value="F:cholesterol binding"/>
    <property type="evidence" value="ECO:0007669"/>
    <property type="project" value="TreeGrafter"/>
</dbReference>
<reference evidence="10" key="1">
    <citation type="submission" date="2012-01" db="EMBL/GenBank/DDBJ databases">
        <title>The Genome Sequence of Oreochromis niloticus (Nile Tilapia).</title>
        <authorList>
            <consortium name="Broad Institute Genome Assembly Team"/>
            <consortium name="Broad Institute Sequencing Platform"/>
            <person name="Di Palma F."/>
            <person name="Johnson J."/>
            <person name="Lander E.S."/>
            <person name="Lindblad-Toh K."/>
        </authorList>
    </citation>
    <scope>NUCLEOTIDE SEQUENCE [LARGE SCALE GENOMIC DNA]</scope>
</reference>
<dbReference type="PANTHER" id="PTHR22730:SF4">
    <property type="entry name" value="PROMININ-1-A-LIKE"/>
    <property type="match status" value="1"/>
</dbReference>
<dbReference type="OMA" id="IVCAYMV"/>
<evidence type="ECO:0000256" key="6">
    <source>
        <dbReference type="ARBA" id="ARBA00023180"/>
    </source>
</evidence>